<dbReference type="Gene3D" id="3.20.20.70">
    <property type="entry name" value="Aldolase class I"/>
    <property type="match status" value="1"/>
</dbReference>
<sequence>MNYIFGPVNSRRLGRSLGIDLFPQKICNLDCVYCEVGPTIATVCRRAAYSSAAAVMAEVADWCRQPELLDKVDVLTVTAKGEPTLHSEIGTILRFLKETTRKPVAVLTNGTTLHDEAVRRDLMAADIVVPSLDAARSASFAGVDRPAAGIDIQKVIEGLTVFSHAFSGMLWLEILLVRGMNDSTEDLDALVAALQPMRLDRIQLNTVVRPPADPAAHPLPPEQLTACASRLGTELNLPVDVSFAAPDAAHQHPLDDTRSVPPVSLPVVLEKIQEIVQRRPCTAVDVDRIFRLGGPDKVEQLLMPLVQAGVLHIKAHGGTRYYHRVR</sequence>
<evidence type="ECO:0000259" key="7">
    <source>
        <dbReference type="PROSITE" id="PS51918"/>
    </source>
</evidence>
<dbReference type="InterPro" id="IPR013785">
    <property type="entry name" value="Aldolase_TIM"/>
</dbReference>
<evidence type="ECO:0000256" key="5">
    <source>
        <dbReference type="ARBA" id="ARBA00023004"/>
    </source>
</evidence>
<dbReference type="PANTHER" id="PTHR43787:SF11">
    <property type="entry name" value="UPF0026 PROTEIN SLR1464"/>
    <property type="match status" value="1"/>
</dbReference>
<dbReference type="AlphaFoldDB" id="A0A7T5VBC4"/>
<dbReference type="GO" id="GO:0051539">
    <property type="term" value="F:4 iron, 4 sulfur cluster binding"/>
    <property type="evidence" value="ECO:0007669"/>
    <property type="project" value="UniProtKB-KW"/>
</dbReference>
<reference evidence="8 9" key="1">
    <citation type="submission" date="2020-05" db="EMBL/GenBank/DDBJ databases">
        <title>Complete genome of Desulfobulbus oligotrophicus.</title>
        <authorList>
            <person name="Podar M."/>
        </authorList>
    </citation>
    <scope>NUCLEOTIDE SEQUENCE [LARGE SCALE GENOMIC DNA]</scope>
    <source>
        <strain evidence="8 9">Prop6</strain>
    </source>
</reference>
<dbReference type="GO" id="GO:0003824">
    <property type="term" value="F:catalytic activity"/>
    <property type="evidence" value="ECO:0007669"/>
    <property type="project" value="InterPro"/>
</dbReference>
<keyword evidence="9" id="KW-1185">Reference proteome</keyword>
<evidence type="ECO:0000256" key="6">
    <source>
        <dbReference type="ARBA" id="ARBA00023014"/>
    </source>
</evidence>
<gene>
    <name evidence="8" type="ORF">HP555_02090</name>
</gene>
<dbReference type="Proteomes" id="UP000596092">
    <property type="component" value="Chromosome"/>
</dbReference>
<evidence type="ECO:0000256" key="2">
    <source>
        <dbReference type="ARBA" id="ARBA00022485"/>
    </source>
</evidence>
<keyword evidence="6" id="KW-0411">Iron-sulfur</keyword>
<organism evidence="8 9">
    <name type="scientific">Desulfobulbus oligotrophicus</name>
    <dbReference type="NCBI Taxonomy" id="1909699"/>
    <lineage>
        <taxon>Bacteria</taxon>
        <taxon>Pseudomonadati</taxon>
        <taxon>Thermodesulfobacteriota</taxon>
        <taxon>Desulfobulbia</taxon>
        <taxon>Desulfobulbales</taxon>
        <taxon>Desulfobulbaceae</taxon>
        <taxon>Desulfobulbus</taxon>
    </lineage>
</organism>
<dbReference type="PANTHER" id="PTHR43787">
    <property type="entry name" value="FEMO COFACTOR BIOSYNTHESIS PROTEIN NIFB-RELATED"/>
    <property type="match status" value="1"/>
</dbReference>
<evidence type="ECO:0000256" key="4">
    <source>
        <dbReference type="ARBA" id="ARBA00022723"/>
    </source>
</evidence>
<dbReference type="CDD" id="cd01335">
    <property type="entry name" value="Radical_SAM"/>
    <property type="match status" value="1"/>
</dbReference>
<dbReference type="PROSITE" id="PS51918">
    <property type="entry name" value="RADICAL_SAM"/>
    <property type="match status" value="1"/>
</dbReference>
<evidence type="ECO:0000256" key="1">
    <source>
        <dbReference type="ARBA" id="ARBA00001966"/>
    </source>
</evidence>
<dbReference type="GO" id="GO:0046872">
    <property type="term" value="F:metal ion binding"/>
    <property type="evidence" value="ECO:0007669"/>
    <property type="project" value="UniProtKB-KW"/>
</dbReference>
<keyword evidence="4" id="KW-0479">Metal-binding</keyword>
<keyword evidence="5" id="KW-0408">Iron</keyword>
<name>A0A7T5VBC4_9BACT</name>
<dbReference type="RefSeq" id="WP_199263571.1">
    <property type="nucleotide sequence ID" value="NZ_CP054140.1"/>
</dbReference>
<proteinExistence type="predicted"/>
<evidence type="ECO:0000256" key="3">
    <source>
        <dbReference type="ARBA" id="ARBA00022691"/>
    </source>
</evidence>
<comment type="cofactor">
    <cofactor evidence="1">
        <name>[4Fe-4S] cluster</name>
        <dbReference type="ChEBI" id="CHEBI:49883"/>
    </cofactor>
</comment>
<protein>
    <submittedName>
        <fullName evidence="8">Radical SAM protein</fullName>
    </submittedName>
</protein>
<accession>A0A7T5VBC4</accession>
<feature type="domain" description="Radical SAM core" evidence="7">
    <location>
        <begin position="9"/>
        <end position="248"/>
    </location>
</feature>
<dbReference type="Pfam" id="PF04055">
    <property type="entry name" value="Radical_SAM"/>
    <property type="match status" value="1"/>
</dbReference>
<dbReference type="InterPro" id="IPR058240">
    <property type="entry name" value="rSAM_sf"/>
</dbReference>
<dbReference type="SFLD" id="SFLDS00029">
    <property type="entry name" value="Radical_SAM"/>
    <property type="match status" value="1"/>
</dbReference>
<evidence type="ECO:0000313" key="9">
    <source>
        <dbReference type="Proteomes" id="UP000596092"/>
    </source>
</evidence>
<evidence type="ECO:0000313" key="8">
    <source>
        <dbReference type="EMBL" id="QQG64738.1"/>
    </source>
</evidence>
<keyword evidence="2" id="KW-0004">4Fe-4S</keyword>
<dbReference type="EMBL" id="CP054140">
    <property type="protein sequence ID" value="QQG64738.1"/>
    <property type="molecule type" value="Genomic_DNA"/>
</dbReference>
<dbReference type="KEGG" id="dog:HP555_02090"/>
<dbReference type="InterPro" id="IPR040084">
    <property type="entry name" value="GTPase_Obg"/>
</dbReference>
<dbReference type="SFLD" id="SFLDG01083">
    <property type="entry name" value="Uncharacterised_Radical_SAM_Su"/>
    <property type="match status" value="1"/>
</dbReference>
<dbReference type="InterPro" id="IPR007197">
    <property type="entry name" value="rSAM"/>
</dbReference>
<keyword evidence="3" id="KW-0949">S-adenosyl-L-methionine</keyword>
<dbReference type="SUPFAM" id="SSF102114">
    <property type="entry name" value="Radical SAM enzymes"/>
    <property type="match status" value="1"/>
</dbReference>